<protein>
    <recommendedName>
        <fullName evidence="4">HpcH/HpaI aldolase/citrate lyase domain-containing protein</fullName>
    </recommendedName>
</protein>
<name>A0AAV6YAK8_9LAMI</name>
<keyword evidence="2" id="KW-0479">Metal-binding</keyword>
<comment type="caution">
    <text evidence="5">The sequence shown here is derived from an EMBL/GenBank/DDBJ whole genome shotgun (WGS) entry which is preliminary data.</text>
</comment>
<gene>
    <name evidence="5" type="ORF">BUALT_Bualt01G0121200</name>
</gene>
<dbReference type="InterPro" id="IPR015813">
    <property type="entry name" value="Pyrv/PenolPyrv_kinase-like_dom"/>
</dbReference>
<dbReference type="InterPro" id="IPR040442">
    <property type="entry name" value="Pyrv_kinase-like_dom_sf"/>
</dbReference>
<evidence type="ECO:0000259" key="4">
    <source>
        <dbReference type="Pfam" id="PF03328"/>
    </source>
</evidence>
<dbReference type="PANTHER" id="PTHR30502">
    <property type="entry name" value="2-KETO-3-DEOXY-L-RHAMNONATE ALDOLASE"/>
    <property type="match status" value="1"/>
</dbReference>
<evidence type="ECO:0000313" key="5">
    <source>
        <dbReference type="EMBL" id="KAG8390800.1"/>
    </source>
</evidence>
<dbReference type="Gene3D" id="3.20.20.60">
    <property type="entry name" value="Phosphoenolpyruvate-binding domains"/>
    <property type="match status" value="1"/>
</dbReference>
<dbReference type="GO" id="GO:0016832">
    <property type="term" value="F:aldehyde-lyase activity"/>
    <property type="evidence" value="ECO:0007669"/>
    <property type="project" value="TreeGrafter"/>
</dbReference>
<dbReference type="InterPro" id="IPR050251">
    <property type="entry name" value="HpcH-HpaI_aldolase"/>
</dbReference>
<dbReference type="GO" id="GO:0005737">
    <property type="term" value="C:cytoplasm"/>
    <property type="evidence" value="ECO:0007669"/>
    <property type="project" value="TreeGrafter"/>
</dbReference>
<evidence type="ECO:0000256" key="1">
    <source>
        <dbReference type="ARBA" id="ARBA00005568"/>
    </source>
</evidence>
<dbReference type="GO" id="GO:0046872">
    <property type="term" value="F:metal ion binding"/>
    <property type="evidence" value="ECO:0007669"/>
    <property type="project" value="UniProtKB-KW"/>
</dbReference>
<proteinExistence type="inferred from homology"/>
<accession>A0AAV6YAK8</accession>
<dbReference type="Pfam" id="PF03328">
    <property type="entry name" value="HpcH_HpaI"/>
    <property type="match status" value="1"/>
</dbReference>
<evidence type="ECO:0000256" key="2">
    <source>
        <dbReference type="ARBA" id="ARBA00022723"/>
    </source>
</evidence>
<evidence type="ECO:0000256" key="3">
    <source>
        <dbReference type="ARBA" id="ARBA00023239"/>
    </source>
</evidence>
<sequence length="306" mass="34080">MCQVESEEGVKNIDEISAVDGVDCIQMGPSDLSASMGYLLDPENTKVIEALRRAENAVLKCGKAYLSGFVKPHEGLEELRRRGCHMAASSTDVRLFRTAALGEVNIFKNLKIARVRRVIFLGSPDTKLPESVKRDDLELKNTKKRASPPGDFRSRRRAVNFGDHLPDYRQNSMAQRRIQSSLVALSSIAQTGDELVEKSAAHCDARCTISGIIFHSEASSDTIAAPSGERRSSLRDAISDKHQKINPSNSNSMHNQKPISDNNRTLQKIFNPEIQICDLQEFHKFSFAEIYKPKSICNNNFSISDL</sequence>
<comment type="similarity">
    <text evidence="1">Belongs to the HpcH/HpaI aldolase family.</text>
</comment>
<dbReference type="InterPro" id="IPR005000">
    <property type="entry name" value="Aldolase/citrate-lyase_domain"/>
</dbReference>
<keyword evidence="6" id="KW-1185">Reference proteome</keyword>
<keyword evidence="3" id="KW-0456">Lyase</keyword>
<feature type="domain" description="HpcH/HpaI aldolase/citrate lyase" evidence="4">
    <location>
        <begin position="1"/>
        <end position="98"/>
    </location>
</feature>
<dbReference type="AlphaFoldDB" id="A0AAV6YAK8"/>
<dbReference type="PANTHER" id="PTHR30502:SF0">
    <property type="entry name" value="PHOSPHOENOLPYRUVATE CARBOXYLASE FAMILY PROTEIN"/>
    <property type="match status" value="1"/>
</dbReference>
<dbReference type="SUPFAM" id="SSF51621">
    <property type="entry name" value="Phosphoenolpyruvate/pyruvate domain"/>
    <property type="match status" value="1"/>
</dbReference>
<dbReference type="EMBL" id="WHWC01000001">
    <property type="protein sequence ID" value="KAG8390800.1"/>
    <property type="molecule type" value="Genomic_DNA"/>
</dbReference>
<reference evidence="5" key="1">
    <citation type="submission" date="2019-10" db="EMBL/GenBank/DDBJ databases">
        <authorList>
            <person name="Zhang R."/>
            <person name="Pan Y."/>
            <person name="Wang J."/>
            <person name="Ma R."/>
            <person name="Yu S."/>
        </authorList>
    </citation>
    <scope>NUCLEOTIDE SEQUENCE</scope>
    <source>
        <strain evidence="5">LA-IB0</strain>
        <tissue evidence="5">Leaf</tissue>
    </source>
</reference>
<dbReference type="Proteomes" id="UP000826271">
    <property type="component" value="Unassembled WGS sequence"/>
</dbReference>
<organism evidence="5 6">
    <name type="scientific">Buddleja alternifolia</name>
    <dbReference type="NCBI Taxonomy" id="168488"/>
    <lineage>
        <taxon>Eukaryota</taxon>
        <taxon>Viridiplantae</taxon>
        <taxon>Streptophyta</taxon>
        <taxon>Embryophyta</taxon>
        <taxon>Tracheophyta</taxon>
        <taxon>Spermatophyta</taxon>
        <taxon>Magnoliopsida</taxon>
        <taxon>eudicotyledons</taxon>
        <taxon>Gunneridae</taxon>
        <taxon>Pentapetalae</taxon>
        <taxon>asterids</taxon>
        <taxon>lamiids</taxon>
        <taxon>Lamiales</taxon>
        <taxon>Scrophulariaceae</taxon>
        <taxon>Buddlejeae</taxon>
        <taxon>Buddleja</taxon>
    </lineage>
</organism>
<evidence type="ECO:0000313" key="6">
    <source>
        <dbReference type="Proteomes" id="UP000826271"/>
    </source>
</evidence>